<protein>
    <recommendedName>
        <fullName evidence="4">Hexosyltransferase</fullName>
        <ecNumber evidence="4">2.4.1.-</ecNumber>
    </recommendedName>
</protein>
<keyword evidence="4" id="KW-0333">Golgi apparatus</keyword>
<evidence type="ECO:0000313" key="6">
    <source>
        <dbReference type="EMBL" id="PIA59799.1"/>
    </source>
</evidence>
<dbReference type="AlphaFoldDB" id="A0A2G5EVP1"/>
<dbReference type="SUPFAM" id="SSF53448">
    <property type="entry name" value="Nucleotide-diphospho-sugar transferases"/>
    <property type="match status" value="1"/>
</dbReference>
<dbReference type="STRING" id="218851.A0A2G5EVP1"/>
<evidence type="ECO:0000256" key="2">
    <source>
        <dbReference type="ARBA" id="ARBA00006351"/>
    </source>
</evidence>
<evidence type="ECO:0000256" key="4">
    <source>
        <dbReference type="RuleBase" id="RU362027"/>
    </source>
</evidence>
<dbReference type="PANTHER" id="PTHR32116:SF12">
    <property type="entry name" value="GALACTURONOSYLTRANSFERASE 7-RELATED"/>
    <property type="match status" value="1"/>
</dbReference>
<dbReference type="Gene3D" id="3.90.550.10">
    <property type="entry name" value="Spore Coat Polysaccharide Biosynthesis Protein SpsA, Chain A"/>
    <property type="match status" value="1"/>
</dbReference>
<organism evidence="6 7">
    <name type="scientific">Aquilegia coerulea</name>
    <name type="common">Rocky mountain columbine</name>
    <dbReference type="NCBI Taxonomy" id="218851"/>
    <lineage>
        <taxon>Eukaryota</taxon>
        <taxon>Viridiplantae</taxon>
        <taxon>Streptophyta</taxon>
        <taxon>Embryophyta</taxon>
        <taxon>Tracheophyta</taxon>
        <taxon>Spermatophyta</taxon>
        <taxon>Magnoliopsida</taxon>
        <taxon>Ranunculales</taxon>
        <taxon>Ranunculaceae</taxon>
        <taxon>Thalictroideae</taxon>
        <taxon>Aquilegia</taxon>
    </lineage>
</organism>
<proteinExistence type="inferred from homology"/>
<dbReference type="OrthoDB" id="411524at2759"/>
<evidence type="ECO:0000256" key="5">
    <source>
        <dbReference type="SAM" id="MobiDB-lite"/>
    </source>
</evidence>
<keyword evidence="4" id="KW-1133">Transmembrane helix</keyword>
<comment type="similarity">
    <text evidence="2 4">Belongs to the glycosyltransferase 8 family.</text>
</comment>
<dbReference type="CDD" id="cd06429">
    <property type="entry name" value="GT8_like_1"/>
    <property type="match status" value="1"/>
</dbReference>
<keyword evidence="3 4" id="KW-0808">Transferase</keyword>
<keyword evidence="3 4" id="KW-0328">Glycosyltransferase</keyword>
<dbReference type="EC" id="2.4.1.-" evidence="4"/>
<dbReference type="Pfam" id="PF25557">
    <property type="entry name" value="GAUT_1"/>
    <property type="match status" value="1"/>
</dbReference>
<dbReference type="FunCoup" id="A0A2G5EVP1">
    <property type="interactions" value="1620"/>
</dbReference>
<gene>
    <name evidence="6" type="ORF">AQUCO_00400589v1</name>
</gene>
<dbReference type="Proteomes" id="UP000230069">
    <property type="component" value="Unassembled WGS sequence"/>
</dbReference>
<keyword evidence="4" id="KW-0472">Membrane</keyword>
<dbReference type="EMBL" id="KZ305021">
    <property type="protein sequence ID" value="PIA59799.1"/>
    <property type="molecule type" value="Genomic_DNA"/>
</dbReference>
<keyword evidence="7" id="KW-1185">Reference proteome</keyword>
<dbReference type="GO" id="GO:0071555">
    <property type="term" value="P:cell wall organization"/>
    <property type="evidence" value="ECO:0007669"/>
    <property type="project" value="UniProtKB-KW"/>
</dbReference>
<sequence length="637" mass="73200">MVSSYSFPAKRGWRGLAIAVLGLVILSLLVPLIFLLGLHNNFHSADVNEDRSSNHVDNQNHGFRNHDPKHQNVIPLKSDMVSKSAHVDDILHRLTPPLSKDVIENSVKEAFNNTVRDAAAHVSKDQNEGHPVLPKLLEKSQLDTKNEGNVIIEATQHMQSVSVDDTKMSCELEFGSYCLWCHEHKEEMKDSMVKQMKDRLFVARAFLPIITKLPGQQKLAREMKQTIQEFEKIFSDATTDADLPPHVDKKLQNMEEIIERAKEFPLDCNYVYRKLKQILNLTEDEAHFHMKQSAFLYQLAVQTMPKSLHCLSMRLTVEYFRSHSLDMELLPIEKFVNPELHHYVLLSNNVLSSSVVINSTVMHSSESQNLVFHVITDGQNYYAMKFWFFMNSYKEATIHVLNIEDVNLGYHDKVIPLHLSLSEEYRVSFRIPSSSQMNTEYISLFGHTHFLLPEIFQKLNKVVILDDDIVVQRDLSPLWNVQLEGKVNGAVQFCDVRLSQLKGYLGENSYSQSSCSWMSGLNIVDLVKWRELNLTDTYRRLLQVQQNKRDASLRVGSFPANLLTFQDLVHPLDNSWALSGLGHNYGVDAHAVEEAAVLHYNGNMKPWLELGIRKYKARWKKYLKRADQFMGECNVNP</sequence>
<dbReference type="GO" id="GO:0045489">
    <property type="term" value="P:pectin biosynthetic process"/>
    <property type="evidence" value="ECO:0007669"/>
    <property type="project" value="UniProtKB-UniPathway"/>
</dbReference>
<dbReference type="Pfam" id="PF01501">
    <property type="entry name" value="Glyco_transf_8"/>
    <property type="match status" value="1"/>
</dbReference>
<dbReference type="InterPro" id="IPR002495">
    <property type="entry name" value="Glyco_trans_8"/>
</dbReference>
<feature type="transmembrane region" description="Helical" evidence="4">
    <location>
        <begin position="12"/>
        <end position="38"/>
    </location>
</feature>
<name>A0A2G5EVP1_AQUCA</name>
<dbReference type="PANTHER" id="PTHR32116">
    <property type="entry name" value="GALACTURONOSYLTRANSFERASE 4-RELATED"/>
    <property type="match status" value="1"/>
</dbReference>
<dbReference type="InterPro" id="IPR029993">
    <property type="entry name" value="GAUT"/>
</dbReference>
<dbReference type="InterPro" id="IPR029044">
    <property type="entry name" value="Nucleotide-diphossugar_trans"/>
</dbReference>
<dbReference type="GO" id="GO:0000139">
    <property type="term" value="C:Golgi membrane"/>
    <property type="evidence" value="ECO:0007669"/>
    <property type="project" value="UniProtKB-SubCell"/>
</dbReference>
<evidence type="ECO:0000256" key="1">
    <source>
        <dbReference type="ARBA" id="ARBA00004877"/>
    </source>
</evidence>
<keyword evidence="4" id="KW-0961">Cell wall biogenesis/degradation</keyword>
<dbReference type="InParanoid" id="A0A2G5EVP1"/>
<dbReference type="UniPathway" id="UPA00845"/>
<evidence type="ECO:0000256" key="3">
    <source>
        <dbReference type="ARBA" id="ARBA00022676"/>
    </source>
</evidence>
<dbReference type="GO" id="GO:0047262">
    <property type="term" value="F:polygalacturonate 4-alpha-galacturonosyltransferase activity"/>
    <property type="evidence" value="ECO:0007669"/>
    <property type="project" value="InterPro"/>
</dbReference>
<reference evidence="6 7" key="1">
    <citation type="submission" date="2017-09" db="EMBL/GenBank/DDBJ databases">
        <title>WGS assembly of Aquilegia coerulea Goldsmith.</title>
        <authorList>
            <person name="Hodges S."/>
            <person name="Kramer E."/>
            <person name="Nordborg M."/>
            <person name="Tomkins J."/>
            <person name="Borevitz J."/>
            <person name="Derieg N."/>
            <person name="Yan J."/>
            <person name="Mihaltcheva S."/>
            <person name="Hayes R.D."/>
            <person name="Rokhsar D."/>
        </authorList>
    </citation>
    <scope>NUCLEOTIDE SEQUENCE [LARGE SCALE GENOMIC DNA]</scope>
    <source>
        <strain evidence="7">cv. Goldsmith</strain>
    </source>
</reference>
<comment type="pathway">
    <text evidence="1 4">Glycan metabolism; pectin biosynthesis.</text>
</comment>
<accession>A0A2G5EVP1</accession>
<evidence type="ECO:0000313" key="7">
    <source>
        <dbReference type="Proteomes" id="UP000230069"/>
    </source>
</evidence>
<keyword evidence="4" id="KW-0812">Transmembrane</keyword>
<feature type="region of interest" description="Disordered" evidence="5">
    <location>
        <begin position="47"/>
        <end position="71"/>
    </location>
</feature>
<comment type="subcellular location">
    <subcellularLocation>
        <location evidence="4">Golgi apparatus membrane</location>
        <topology evidence="4">Single-pass type II membrane protein</topology>
    </subcellularLocation>
</comment>